<keyword evidence="2" id="KW-1185">Reference proteome</keyword>
<evidence type="ECO:0000313" key="1">
    <source>
        <dbReference type="EMBL" id="KAI3683238.1"/>
    </source>
</evidence>
<evidence type="ECO:0000313" key="2">
    <source>
        <dbReference type="Proteomes" id="UP001056120"/>
    </source>
</evidence>
<protein>
    <submittedName>
        <fullName evidence="1">Uncharacterized protein</fullName>
    </submittedName>
</protein>
<reference evidence="1 2" key="2">
    <citation type="journal article" date="2022" name="Mol. Ecol. Resour.">
        <title>The genomes of chicory, endive, great burdock and yacon provide insights into Asteraceae paleo-polyploidization history and plant inulin production.</title>
        <authorList>
            <person name="Fan W."/>
            <person name="Wang S."/>
            <person name="Wang H."/>
            <person name="Wang A."/>
            <person name="Jiang F."/>
            <person name="Liu H."/>
            <person name="Zhao H."/>
            <person name="Xu D."/>
            <person name="Zhang Y."/>
        </authorList>
    </citation>
    <scope>NUCLEOTIDE SEQUENCE [LARGE SCALE GENOMIC DNA]</scope>
    <source>
        <strain evidence="2">cv. Yunnan</strain>
        <tissue evidence="1">Leaves</tissue>
    </source>
</reference>
<organism evidence="1 2">
    <name type="scientific">Smallanthus sonchifolius</name>
    <dbReference type="NCBI Taxonomy" id="185202"/>
    <lineage>
        <taxon>Eukaryota</taxon>
        <taxon>Viridiplantae</taxon>
        <taxon>Streptophyta</taxon>
        <taxon>Embryophyta</taxon>
        <taxon>Tracheophyta</taxon>
        <taxon>Spermatophyta</taxon>
        <taxon>Magnoliopsida</taxon>
        <taxon>eudicotyledons</taxon>
        <taxon>Gunneridae</taxon>
        <taxon>Pentapetalae</taxon>
        <taxon>asterids</taxon>
        <taxon>campanulids</taxon>
        <taxon>Asterales</taxon>
        <taxon>Asteraceae</taxon>
        <taxon>Asteroideae</taxon>
        <taxon>Heliantheae alliance</taxon>
        <taxon>Millerieae</taxon>
        <taxon>Smallanthus</taxon>
    </lineage>
</organism>
<dbReference type="EMBL" id="CM042045">
    <property type="protein sequence ID" value="KAI3683238.1"/>
    <property type="molecule type" value="Genomic_DNA"/>
</dbReference>
<reference evidence="2" key="1">
    <citation type="journal article" date="2022" name="Mol. Ecol. Resour.">
        <title>The genomes of chicory, endive, great burdock and yacon provide insights into Asteraceae palaeo-polyploidization history and plant inulin production.</title>
        <authorList>
            <person name="Fan W."/>
            <person name="Wang S."/>
            <person name="Wang H."/>
            <person name="Wang A."/>
            <person name="Jiang F."/>
            <person name="Liu H."/>
            <person name="Zhao H."/>
            <person name="Xu D."/>
            <person name="Zhang Y."/>
        </authorList>
    </citation>
    <scope>NUCLEOTIDE SEQUENCE [LARGE SCALE GENOMIC DNA]</scope>
    <source>
        <strain evidence="2">cv. Yunnan</strain>
    </source>
</reference>
<comment type="caution">
    <text evidence="1">The sequence shown here is derived from an EMBL/GenBank/DDBJ whole genome shotgun (WGS) entry which is preliminary data.</text>
</comment>
<sequence>MLVIAGVYGSDDILKRFARIVLKLPGKTLTDVALRVRWMKVNAANQQVKPSSPSTDDSNSTYSDDDISFECK</sequence>
<dbReference type="Proteomes" id="UP001056120">
    <property type="component" value="Linkage Group LG28"/>
</dbReference>
<name>A0ACB8YDE0_9ASTR</name>
<proteinExistence type="predicted"/>
<gene>
    <name evidence="1" type="ORF">L1987_83739</name>
</gene>
<accession>A0ACB8YDE0</accession>